<evidence type="ECO:0000313" key="3">
    <source>
        <dbReference type="EMBL" id="KAK5974652.1"/>
    </source>
</evidence>
<evidence type="ECO:0000313" key="4">
    <source>
        <dbReference type="Proteomes" id="UP001331761"/>
    </source>
</evidence>
<comment type="caution">
    <text evidence="3">The sequence shown here is derived from an EMBL/GenBank/DDBJ whole genome shotgun (WGS) entry which is preliminary data.</text>
</comment>
<keyword evidence="1" id="KW-0175">Coiled coil</keyword>
<keyword evidence="4" id="KW-1185">Reference proteome</keyword>
<feature type="compositionally biased region" description="Low complexity" evidence="2">
    <location>
        <begin position="179"/>
        <end position="192"/>
    </location>
</feature>
<evidence type="ECO:0000256" key="1">
    <source>
        <dbReference type="SAM" id="Coils"/>
    </source>
</evidence>
<organism evidence="3 4">
    <name type="scientific">Trichostrongylus colubriformis</name>
    <name type="common">Black scour worm</name>
    <dbReference type="NCBI Taxonomy" id="6319"/>
    <lineage>
        <taxon>Eukaryota</taxon>
        <taxon>Metazoa</taxon>
        <taxon>Ecdysozoa</taxon>
        <taxon>Nematoda</taxon>
        <taxon>Chromadorea</taxon>
        <taxon>Rhabditida</taxon>
        <taxon>Rhabditina</taxon>
        <taxon>Rhabditomorpha</taxon>
        <taxon>Strongyloidea</taxon>
        <taxon>Trichostrongylidae</taxon>
        <taxon>Trichostrongylus</taxon>
    </lineage>
</organism>
<accession>A0AAN8FIB5</accession>
<sequence length="416" mass="48135">MVKKRNGACKRIPSLLSLDIDLYRDGETFGTFVSDQSLNSMEVMETLEEPKGTRKYRKEILKRVRECNQLARENVSLKMQVMKLQRKHRQINKGNHHAAARLRLLLERITKLEGQLAQFKSTNGTYREVTPHPKEVLEYSEKHSGTIRSARELGASAPERSDTKLLPKKLRRAVVDTTGQSSRSGQSRAQSSETEDFPQRVEVRCLHESPSVLRIRSPSLLSRLSRVCENRSCQDEREHWEPRPMFGAERGVEEYSSSELLREEKKTLERERELLRLDRLRLEQERRQIQLQRHKWEIIDAQTASVKQRRSHPSSTTRYRDESPYYCSVHCGNTCDEFTSHGNIAGGGFRRSHDPSSDFIEGSNKYMNRLHGTHVEDYYCIESPSSCCYDFCATYDKRETPLFGTSRSAYTLPPGC</sequence>
<feature type="coiled-coil region" evidence="1">
    <location>
        <begin position="258"/>
        <end position="292"/>
    </location>
</feature>
<dbReference type="Proteomes" id="UP001331761">
    <property type="component" value="Unassembled WGS sequence"/>
</dbReference>
<name>A0AAN8FIB5_TRICO</name>
<gene>
    <name evidence="3" type="ORF">GCK32_012372</name>
</gene>
<protein>
    <submittedName>
        <fullName evidence="3">Uncharacterized protein</fullName>
    </submittedName>
</protein>
<reference evidence="3 4" key="1">
    <citation type="submission" date="2019-10" db="EMBL/GenBank/DDBJ databases">
        <title>Assembly and Annotation for the nematode Trichostrongylus colubriformis.</title>
        <authorList>
            <person name="Martin J."/>
        </authorList>
    </citation>
    <scope>NUCLEOTIDE SEQUENCE [LARGE SCALE GENOMIC DNA]</scope>
    <source>
        <strain evidence="3">G859</strain>
        <tissue evidence="3">Whole worm</tissue>
    </source>
</reference>
<evidence type="ECO:0000256" key="2">
    <source>
        <dbReference type="SAM" id="MobiDB-lite"/>
    </source>
</evidence>
<dbReference type="EMBL" id="WIXE01013998">
    <property type="protein sequence ID" value="KAK5974652.1"/>
    <property type="molecule type" value="Genomic_DNA"/>
</dbReference>
<feature type="region of interest" description="Disordered" evidence="2">
    <location>
        <begin position="149"/>
        <end position="197"/>
    </location>
</feature>
<dbReference type="AlphaFoldDB" id="A0AAN8FIB5"/>
<proteinExistence type="predicted"/>
<feature type="coiled-coil region" evidence="1">
    <location>
        <begin position="67"/>
        <end position="122"/>
    </location>
</feature>